<reference evidence="2 3" key="1">
    <citation type="journal article" date="2016" name="Nat. Commun.">
        <title>Thousands of microbial genomes shed light on interconnected biogeochemical processes in an aquifer system.</title>
        <authorList>
            <person name="Anantharaman K."/>
            <person name="Brown C.T."/>
            <person name="Hug L.A."/>
            <person name="Sharon I."/>
            <person name="Castelle C.J."/>
            <person name="Probst A.J."/>
            <person name="Thomas B.C."/>
            <person name="Singh A."/>
            <person name="Wilkins M.J."/>
            <person name="Karaoz U."/>
            <person name="Brodie E.L."/>
            <person name="Williams K.H."/>
            <person name="Hubbard S.S."/>
            <person name="Banfield J.F."/>
        </authorList>
    </citation>
    <scope>NUCLEOTIDE SEQUENCE [LARGE SCALE GENOMIC DNA]</scope>
</reference>
<accession>A0A1F6DKE9</accession>
<dbReference type="Pfam" id="PF13333">
    <property type="entry name" value="rve_2"/>
    <property type="match status" value="1"/>
</dbReference>
<protein>
    <recommendedName>
        <fullName evidence="1">Integrase catalytic domain-containing protein</fullName>
    </recommendedName>
</protein>
<dbReference type="InterPro" id="IPR048020">
    <property type="entry name" value="Transpos_IS3"/>
</dbReference>
<dbReference type="Proteomes" id="UP000178532">
    <property type="component" value="Unassembled WGS sequence"/>
</dbReference>
<evidence type="ECO:0000313" key="2">
    <source>
        <dbReference type="EMBL" id="OGG61797.1"/>
    </source>
</evidence>
<dbReference type="GO" id="GO:0003676">
    <property type="term" value="F:nucleic acid binding"/>
    <property type="evidence" value="ECO:0007669"/>
    <property type="project" value="InterPro"/>
</dbReference>
<dbReference type="PROSITE" id="PS50994">
    <property type="entry name" value="INTEGRASE"/>
    <property type="match status" value="1"/>
</dbReference>
<dbReference type="PANTHER" id="PTHR46889:SF4">
    <property type="entry name" value="TRANSPOSASE INSO FOR INSERTION SEQUENCE ELEMENT IS911B-RELATED"/>
    <property type="match status" value="1"/>
</dbReference>
<organism evidence="2 3">
    <name type="scientific">Candidatus Kaiserbacteria bacterium RIFCSPHIGHO2_02_FULL_54_22</name>
    <dbReference type="NCBI Taxonomy" id="1798495"/>
    <lineage>
        <taxon>Bacteria</taxon>
        <taxon>Candidatus Kaiseribacteriota</taxon>
    </lineage>
</organism>
<dbReference type="InterPro" id="IPR036397">
    <property type="entry name" value="RNaseH_sf"/>
</dbReference>
<dbReference type="InterPro" id="IPR001584">
    <property type="entry name" value="Integrase_cat-core"/>
</dbReference>
<comment type="caution">
    <text evidence="2">The sequence shown here is derived from an EMBL/GenBank/DDBJ whole genome shotgun (WGS) entry which is preliminary data.</text>
</comment>
<dbReference type="PANTHER" id="PTHR46889">
    <property type="entry name" value="TRANSPOSASE INSF FOR INSERTION SEQUENCE IS3B-RELATED"/>
    <property type="match status" value="1"/>
</dbReference>
<dbReference type="InterPro" id="IPR012337">
    <property type="entry name" value="RNaseH-like_sf"/>
</dbReference>
<dbReference type="EMBL" id="MFLI01000017">
    <property type="protein sequence ID" value="OGG61797.1"/>
    <property type="molecule type" value="Genomic_DNA"/>
</dbReference>
<dbReference type="STRING" id="1798495.A3C19_00900"/>
<sequence length="275" mass="31942">MNILCELANVSRGGYYQWLRHADDPDKDYPDYLLIKDVFDAGKGKYGWRSIKMRLPHMNHKKIQRIMRKYDLVTVVRKRNPYKAIMQKRLEHRVFPNTLDRAFDQTVPFTVFCTDITYITFQSAFAYLSVVKDIASGEVVAWNLSDGLEETLVLDTIRNMPRVSDDAMIHSDQGFHYTNPQYIVAVEALGMVQSMSGKGNCIDNAPIESFFGHMKDELDYKSCTSIEELRSKVAEYMRYYNCERKQWTRNKMSPIEYRGHLLTKSSVGVGFESVH</sequence>
<dbReference type="Pfam" id="PF13276">
    <property type="entry name" value="HTH_21"/>
    <property type="match status" value="1"/>
</dbReference>
<dbReference type="InterPro" id="IPR050900">
    <property type="entry name" value="Transposase_IS3/IS150/IS904"/>
</dbReference>
<evidence type="ECO:0000313" key="3">
    <source>
        <dbReference type="Proteomes" id="UP000178532"/>
    </source>
</evidence>
<dbReference type="Gene3D" id="3.30.420.10">
    <property type="entry name" value="Ribonuclease H-like superfamily/Ribonuclease H"/>
    <property type="match status" value="1"/>
</dbReference>
<feature type="domain" description="Integrase catalytic" evidence="1">
    <location>
        <begin position="104"/>
        <end position="262"/>
    </location>
</feature>
<evidence type="ECO:0000259" key="1">
    <source>
        <dbReference type="PROSITE" id="PS50994"/>
    </source>
</evidence>
<gene>
    <name evidence="2" type="ORF">A3C19_00900</name>
</gene>
<dbReference type="GO" id="GO:0015074">
    <property type="term" value="P:DNA integration"/>
    <property type="evidence" value="ECO:0007669"/>
    <property type="project" value="InterPro"/>
</dbReference>
<dbReference type="NCBIfam" id="NF033516">
    <property type="entry name" value="transpos_IS3"/>
    <property type="match status" value="1"/>
</dbReference>
<name>A0A1F6DKE9_9BACT</name>
<proteinExistence type="predicted"/>
<dbReference type="SUPFAM" id="SSF53098">
    <property type="entry name" value="Ribonuclease H-like"/>
    <property type="match status" value="1"/>
</dbReference>
<dbReference type="InterPro" id="IPR025948">
    <property type="entry name" value="HTH-like_dom"/>
</dbReference>
<dbReference type="Pfam" id="PF00665">
    <property type="entry name" value="rve"/>
    <property type="match status" value="1"/>
</dbReference>
<dbReference type="AlphaFoldDB" id="A0A1F6DKE9"/>